<evidence type="ECO:0000313" key="3">
    <source>
        <dbReference type="Proteomes" id="UP001524547"/>
    </source>
</evidence>
<gene>
    <name evidence="2" type="ORF">NFI88_01685</name>
</gene>
<dbReference type="SMART" id="SM00052">
    <property type="entry name" value="EAL"/>
    <property type="match status" value="1"/>
</dbReference>
<dbReference type="PANTHER" id="PTHR33121">
    <property type="entry name" value="CYCLIC DI-GMP PHOSPHODIESTERASE PDEF"/>
    <property type="match status" value="1"/>
</dbReference>
<feature type="domain" description="EAL" evidence="1">
    <location>
        <begin position="14"/>
        <end position="264"/>
    </location>
</feature>
<accession>A0ABT1VT88</accession>
<dbReference type="InterPro" id="IPR001633">
    <property type="entry name" value="EAL_dom"/>
</dbReference>
<dbReference type="EMBL" id="JAMZEJ010000001">
    <property type="protein sequence ID" value="MCQ8239553.1"/>
    <property type="molecule type" value="Genomic_DNA"/>
</dbReference>
<dbReference type="Pfam" id="PF00563">
    <property type="entry name" value="EAL"/>
    <property type="match status" value="1"/>
</dbReference>
<dbReference type="CDD" id="cd01948">
    <property type="entry name" value="EAL"/>
    <property type="match status" value="1"/>
</dbReference>
<dbReference type="RefSeq" id="WP_422918287.1">
    <property type="nucleotide sequence ID" value="NZ_JAMZEJ010000001.1"/>
</dbReference>
<dbReference type="Gene3D" id="3.20.20.450">
    <property type="entry name" value="EAL domain"/>
    <property type="match status" value="1"/>
</dbReference>
<proteinExistence type="predicted"/>
<dbReference type="InterPro" id="IPR050706">
    <property type="entry name" value="Cyclic-di-GMP_PDE-like"/>
</dbReference>
<reference evidence="2 3" key="1">
    <citation type="submission" date="2022-06" db="EMBL/GenBank/DDBJ databases">
        <title>Rhizosaccharibacter gen. nov. sp. nov. KSS12, endophytic bacteria isolated from sugarcane.</title>
        <authorList>
            <person name="Pitiwittayakul N."/>
        </authorList>
    </citation>
    <scope>NUCLEOTIDE SEQUENCE [LARGE SCALE GENOMIC DNA]</scope>
    <source>
        <strain evidence="2 3">KSS12</strain>
    </source>
</reference>
<dbReference type="SUPFAM" id="SSF141868">
    <property type="entry name" value="EAL domain-like"/>
    <property type="match status" value="1"/>
</dbReference>
<protein>
    <submittedName>
        <fullName evidence="2">EAL domain-containing protein</fullName>
    </submittedName>
</protein>
<dbReference type="InterPro" id="IPR035919">
    <property type="entry name" value="EAL_sf"/>
</dbReference>
<organism evidence="2 3">
    <name type="scientific">Rhizosaccharibacter radicis</name>
    <dbReference type="NCBI Taxonomy" id="2782605"/>
    <lineage>
        <taxon>Bacteria</taxon>
        <taxon>Pseudomonadati</taxon>
        <taxon>Pseudomonadota</taxon>
        <taxon>Alphaproteobacteria</taxon>
        <taxon>Acetobacterales</taxon>
        <taxon>Acetobacteraceae</taxon>
        <taxon>Rhizosaccharibacter</taxon>
    </lineage>
</organism>
<name>A0ABT1VT88_9PROT</name>
<dbReference type="PROSITE" id="PS50883">
    <property type="entry name" value="EAL"/>
    <property type="match status" value="1"/>
</dbReference>
<evidence type="ECO:0000259" key="1">
    <source>
        <dbReference type="PROSITE" id="PS50883"/>
    </source>
</evidence>
<dbReference type="PANTHER" id="PTHR33121:SF79">
    <property type="entry name" value="CYCLIC DI-GMP PHOSPHODIESTERASE PDED-RELATED"/>
    <property type="match status" value="1"/>
</dbReference>
<dbReference type="Proteomes" id="UP001524547">
    <property type="component" value="Unassembled WGS sequence"/>
</dbReference>
<evidence type="ECO:0000313" key="2">
    <source>
        <dbReference type="EMBL" id="MCQ8239553.1"/>
    </source>
</evidence>
<keyword evidence="3" id="KW-1185">Reference proteome</keyword>
<sequence>MPTSRAAGGVRTGDGISGQELARAMDRDELSMCYQPQFDLETGRLVGFEALLRWTSPLRGAVPPDLFVPVAEREGLINRIGDWVLRQALGEAAGWPSDLSVAVNLSPAQLNDPALARRVTMLLAAFGLAPSRLEIEITESAGDLASPLARRTLAALRAAGVRIAMDDFGAGSSSLERLASLPFDRIKLDRALVSGMAPGNRRDVIVQAVAALGRSLGVPVTAEGVETGEQLDRVRQAGCQTVQGFLFGRPLPAAAMAIPRASRSVPRRVRGGAVVAAIRNDRR</sequence>
<comment type="caution">
    <text evidence="2">The sequence shown here is derived from an EMBL/GenBank/DDBJ whole genome shotgun (WGS) entry which is preliminary data.</text>
</comment>